<dbReference type="GO" id="GO:0004722">
    <property type="term" value="F:protein serine/threonine phosphatase activity"/>
    <property type="evidence" value="ECO:0007669"/>
    <property type="project" value="InterPro"/>
</dbReference>
<evidence type="ECO:0000256" key="5">
    <source>
        <dbReference type="SAM" id="MobiDB-lite"/>
    </source>
</evidence>
<dbReference type="InterPro" id="IPR000222">
    <property type="entry name" value="PP2C_BS"/>
</dbReference>
<keyword evidence="3 4" id="KW-0904">Protein phosphatase</keyword>
<gene>
    <name evidence="8" type="ORF">EAG_09184</name>
</gene>
<dbReference type="CDD" id="cd00143">
    <property type="entry name" value="PP2Cc"/>
    <property type="match status" value="1"/>
</dbReference>
<feature type="domain" description="PPM-type phosphatase" evidence="7">
    <location>
        <begin position="119"/>
        <end position="471"/>
    </location>
</feature>
<feature type="region of interest" description="Disordered" evidence="5">
    <location>
        <begin position="197"/>
        <end position="222"/>
    </location>
</feature>
<comment type="similarity">
    <text evidence="4">Belongs to the PP2C family.</text>
</comment>
<evidence type="ECO:0000313" key="9">
    <source>
        <dbReference type="Proteomes" id="UP000000311"/>
    </source>
</evidence>
<accession>E2AKW4</accession>
<dbReference type="PANTHER" id="PTHR47992">
    <property type="entry name" value="PROTEIN PHOSPHATASE"/>
    <property type="match status" value="1"/>
</dbReference>
<dbReference type="PROSITE" id="PS01032">
    <property type="entry name" value="PPM_1"/>
    <property type="match status" value="1"/>
</dbReference>
<dbReference type="KEGG" id="cfo:105253590"/>
<dbReference type="SMART" id="SM00332">
    <property type="entry name" value="PP2Cc"/>
    <property type="match status" value="1"/>
</dbReference>
<feature type="compositionally biased region" description="Basic and acidic residues" evidence="5">
    <location>
        <begin position="197"/>
        <end position="218"/>
    </location>
</feature>
<reference evidence="8 9" key="1">
    <citation type="journal article" date="2010" name="Science">
        <title>Genomic comparison of the ants Camponotus floridanus and Harpegnathos saltator.</title>
        <authorList>
            <person name="Bonasio R."/>
            <person name="Zhang G."/>
            <person name="Ye C."/>
            <person name="Mutti N.S."/>
            <person name="Fang X."/>
            <person name="Qin N."/>
            <person name="Donahue G."/>
            <person name="Yang P."/>
            <person name="Li Q."/>
            <person name="Li C."/>
            <person name="Zhang P."/>
            <person name="Huang Z."/>
            <person name="Berger S.L."/>
            <person name="Reinberg D."/>
            <person name="Wang J."/>
            <person name="Liebig J."/>
        </authorList>
    </citation>
    <scope>NUCLEOTIDE SEQUENCE [LARGE SCALE GENOMIC DNA]</scope>
    <source>
        <strain evidence="9">C129</strain>
    </source>
</reference>
<dbReference type="InterPro" id="IPR015655">
    <property type="entry name" value="PP2C"/>
</dbReference>
<dbReference type="Pfam" id="PF00481">
    <property type="entry name" value="PP2C"/>
    <property type="match status" value="2"/>
</dbReference>
<keyword evidence="6" id="KW-0472">Membrane</keyword>
<organism evidence="9">
    <name type="scientific">Camponotus floridanus</name>
    <name type="common">Florida carpenter ant</name>
    <dbReference type="NCBI Taxonomy" id="104421"/>
    <lineage>
        <taxon>Eukaryota</taxon>
        <taxon>Metazoa</taxon>
        <taxon>Ecdysozoa</taxon>
        <taxon>Arthropoda</taxon>
        <taxon>Hexapoda</taxon>
        <taxon>Insecta</taxon>
        <taxon>Pterygota</taxon>
        <taxon>Neoptera</taxon>
        <taxon>Endopterygota</taxon>
        <taxon>Hymenoptera</taxon>
        <taxon>Apocrita</taxon>
        <taxon>Aculeata</taxon>
        <taxon>Formicoidea</taxon>
        <taxon>Formicidae</taxon>
        <taxon>Formicinae</taxon>
        <taxon>Camponotus</taxon>
    </lineage>
</organism>
<proteinExistence type="inferred from homology"/>
<keyword evidence="1" id="KW-0479">Metal-binding</keyword>
<dbReference type="SUPFAM" id="SSF81606">
    <property type="entry name" value="PP2C-like"/>
    <property type="match status" value="1"/>
</dbReference>
<dbReference type="OrthoDB" id="343114at2759"/>
<evidence type="ECO:0000256" key="4">
    <source>
        <dbReference type="RuleBase" id="RU003465"/>
    </source>
</evidence>
<keyword evidence="9" id="KW-1185">Reference proteome</keyword>
<evidence type="ECO:0000256" key="6">
    <source>
        <dbReference type="SAM" id="Phobius"/>
    </source>
</evidence>
<keyword evidence="2 4" id="KW-0378">Hydrolase</keyword>
<dbReference type="FunCoup" id="E2AKW4">
    <property type="interactions" value="1158"/>
</dbReference>
<evidence type="ECO:0000259" key="7">
    <source>
        <dbReference type="PROSITE" id="PS51746"/>
    </source>
</evidence>
<dbReference type="EMBL" id="GL440425">
    <property type="protein sequence ID" value="EFN65881.1"/>
    <property type="molecule type" value="Genomic_DNA"/>
</dbReference>
<keyword evidence="6" id="KW-1133">Transmembrane helix</keyword>
<dbReference type="Gene3D" id="3.60.40.10">
    <property type="entry name" value="PPM-type phosphatase domain"/>
    <property type="match status" value="1"/>
</dbReference>
<sequence length="486" mass="54625">MDDELEDLILYQTYTSHMKLMSKFAVSIPSGLNAGINSPLSYLYRIMRIYALKPEVLVCGMILAIILFYIQAVDIWAKALLGRIQYTLGRTTKVSKLQFLVNDSVNNAVKLSWELKQGHIAAYAVQGHRARMEDRFVVNEDVNNTGVSLFAVFDGHGGEFAANYARDKLISNINKKVLELKNMLAGKVLTFENQLTKDESEKKKEDNKIDEKSPEQKRKSFRKVASTSLTDDCMKKTIEVTDSELLNKLESITPITRKVRPCRQNEEEVPKVDIMKYLEGNKINYGKLLTDEVLAVDRLLVESAKKHMDVAGTTALIALLEDNKLTIANVGDSRGVMCDGKGNAIPLSFDHKPQQERERKRINKAGGLVTFNGVWRVAGILATSRALGDYPLKDKKLVIADPDILTFDLNDHNPMFIVLASDGLWDTFSNEEAVAFIKERINEPHFGAKSITLQSFYRGSADNITVVVINLKDRKYSISEAKKNQL</sequence>
<evidence type="ECO:0000256" key="2">
    <source>
        <dbReference type="ARBA" id="ARBA00022801"/>
    </source>
</evidence>
<dbReference type="InterPro" id="IPR036457">
    <property type="entry name" value="PPM-type-like_dom_sf"/>
</dbReference>
<dbReference type="InterPro" id="IPR001932">
    <property type="entry name" value="PPM-type_phosphatase-like_dom"/>
</dbReference>
<keyword evidence="6" id="KW-0812">Transmembrane</keyword>
<name>E2AKW4_CAMFO</name>
<evidence type="ECO:0000256" key="3">
    <source>
        <dbReference type="ARBA" id="ARBA00022912"/>
    </source>
</evidence>
<dbReference type="GO" id="GO:0046872">
    <property type="term" value="F:metal ion binding"/>
    <property type="evidence" value="ECO:0007669"/>
    <property type="project" value="UniProtKB-KW"/>
</dbReference>
<protein>
    <submittedName>
        <fullName evidence="8">Protein phosphatase 1L</fullName>
    </submittedName>
</protein>
<dbReference type="STRING" id="104421.E2AKW4"/>
<evidence type="ECO:0000256" key="1">
    <source>
        <dbReference type="ARBA" id="ARBA00022723"/>
    </source>
</evidence>
<dbReference type="Proteomes" id="UP000000311">
    <property type="component" value="Unassembled WGS sequence"/>
</dbReference>
<feature type="transmembrane region" description="Helical" evidence="6">
    <location>
        <begin position="20"/>
        <end position="44"/>
    </location>
</feature>
<dbReference type="AlphaFoldDB" id="E2AKW4"/>
<feature type="transmembrane region" description="Helical" evidence="6">
    <location>
        <begin position="56"/>
        <end position="77"/>
    </location>
</feature>
<dbReference type="OMA" id="MMEMSAM"/>
<dbReference type="PROSITE" id="PS51746">
    <property type="entry name" value="PPM_2"/>
    <property type="match status" value="1"/>
</dbReference>
<dbReference type="InParanoid" id="E2AKW4"/>
<evidence type="ECO:0000313" key="8">
    <source>
        <dbReference type="EMBL" id="EFN65881.1"/>
    </source>
</evidence>